<dbReference type="SUPFAM" id="SSF54593">
    <property type="entry name" value="Glyoxalase/Bleomycin resistance protein/Dihydroxybiphenyl dioxygenase"/>
    <property type="match status" value="1"/>
</dbReference>
<evidence type="ECO:0000313" key="2">
    <source>
        <dbReference type="EMBL" id="KAK3346454.1"/>
    </source>
</evidence>
<dbReference type="Proteomes" id="UP001275084">
    <property type="component" value="Unassembled WGS sequence"/>
</dbReference>
<dbReference type="InterPro" id="IPR004360">
    <property type="entry name" value="Glyas_Fos-R_dOase_dom"/>
</dbReference>
<keyword evidence="3" id="KW-1185">Reference proteome</keyword>
<dbReference type="EMBL" id="JAUIQD010000006">
    <property type="protein sequence ID" value="KAK3346454.1"/>
    <property type="molecule type" value="Genomic_DNA"/>
</dbReference>
<dbReference type="PANTHER" id="PTHR35006:SF2">
    <property type="entry name" value="GLYOXALASE FAMILY PROTEIN (AFU_ORTHOLOGUE AFUA_5G14830)"/>
    <property type="match status" value="1"/>
</dbReference>
<dbReference type="Gene3D" id="3.10.180.10">
    <property type="entry name" value="2,3-Dihydroxybiphenyl 1,2-Dioxygenase, domain 1"/>
    <property type="match status" value="1"/>
</dbReference>
<dbReference type="Pfam" id="PF00903">
    <property type="entry name" value="Glyoxalase"/>
    <property type="match status" value="1"/>
</dbReference>
<protein>
    <submittedName>
        <fullName evidence="2">Glyoxalase/bleomycin resistance protein/dioxygenase-like protein</fullName>
    </submittedName>
</protein>
<evidence type="ECO:0000313" key="3">
    <source>
        <dbReference type="Proteomes" id="UP001275084"/>
    </source>
</evidence>
<dbReference type="PROSITE" id="PS51819">
    <property type="entry name" value="VOC"/>
    <property type="match status" value="1"/>
</dbReference>
<organism evidence="2 3">
    <name type="scientific">Lasiosphaeria hispida</name>
    <dbReference type="NCBI Taxonomy" id="260671"/>
    <lineage>
        <taxon>Eukaryota</taxon>
        <taxon>Fungi</taxon>
        <taxon>Dikarya</taxon>
        <taxon>Ascomycota</taxon>
        <taxon>Pezizomycotina</taxon>
        <taxon>Sordariomycetes</taxon>
        <taxon>Sordariomycetidae</taxon>
        <taxon>Sordariales</taxon>
        <taxon>Lasiosphaeriaceae</taxon>
        <taxon>Lasiosphaeria</taxon>
    </lineage>
</organism>
<dbReference type="InterPro" id="IPR037523">
    <property type="entry name" value="VOC_core"/>
</dbReference>
<reference evidence="2" key="2">
    <citation type="submission" date="2023-06" db="EMBL/GenBank/DDBJ databases">
        <authorList>
            <consortium name="Lawrence Berkeley National Laboratory"/>
            <person name="Haridas S."/>
            <person name="Hensen N."/>
            <person name="Bonometti L."/>
            <person name="Westerberg I."/>
            <person name="Brannstrom I.O."/>
            <person name="Guillou S."/>
            <person name="Cros-Aarteil S."/>
            <person name="Calhoun S."/>
            <person name="Kuo A."/>
            <person name="Mondo S."/>
            <person name="Pangilinan J."/>
            <person name="Riley R."/>
            <person name="Labutti K."/>
            <person name="Andreopoulos B."/>
            <person name="Lipzen A."/>
            <person name="Chen C."/>
            <person name="Yanf M."/>
            <person name="Daum C."/>
            <person name="Ng V."/>
            <person name="Clum A."/>
            <person name="Steindorff A."/>
            <person name="Ohm R."/>
            <person name="Martin F."/>
            <person name="Silar P."/>
            <person name="Natvig D."/>
            <person name="Lalanne C."/>
            <person name="Gautier V."/>
            <person name="Ament-Velasquez S.L."/>
            <person name="Kruys A."/>
            <person name="Hutchinson M.I."/>
            <person name="Powell A.J."/>
            <person name="Barry K."/>
            <person name="Miller A.N."/>
            <person name="Grigoriev I.V."/>
            <person name="Debuchy R."/>
            <person name="Gladieux P."/>
            <person name="Thoren M.H."/>
            <person name="Johannesson H."/>
        </authorList>
    </citation>
    <scope>NUCLEOTIDE SEQUENCE</scope>
    <source>
        <strain evidence="2">CBS 955.72</strain>
    </source>
</reference>
<feature type="domain" description="VOC" evidence="1">
    <location>
        <begin position="2"/>
        <end position="127"/>
    </location>
</feature>
<sequence length="130" mass="13753">MVIAHTGIKTAVADTAKVVAWYEKALAPLGYKKSQVFMDGIVNGFSDKADGSHSDFWVAAAREGVPIPSHHAFTAKNRAEVDAFHKAGIDAGGKDNGLPGVRAHYASDYYAAFVYDPAGNNIEVVYAGPA</sequence>
<accession>A0AAJ0HC22</accession>
<reference evidence="2" key="1">
    <citation type="journal article" date="2023" name="Mol. Phylogenet. Evol.">
        <title>Genome-scale phylogeny and comparative genomics of the fungal order Sordariales.</title>
        <authorList>
            <person name="Hensen N."/>
            <person name="Bonometti L."/>
            <person name="Westerberg I."/>
            <person name="Brannstrom I.O."/>
            <person name="Guillou S."/>
            <person name="Cros-Aarteil S."/>
            <person name="Calhoun S."/>
            <person name="Haridas S."/>
            <person name="Kuo A."/>
            <person name="Mondo S."/>
            <person name="Pangilinan J."/>
            <person name="Riley R."/>
            <person name="LaButti K."/>
            <person name="Andreopoulos B."/>
            <person name="Lipzen A."/>
            <person name="Chen C."/>
            <person name="Yan M."/>
            <person name="Daum C."/>
            <person name="Ng V."/>
            <person name="Clum A."/>
            <person name="Steindorff A."/>
            <person name="Ohm R.A."/>
            <person name="Martin F."/>
            <person name="Silar P."/>
            <person name="Natvig D.O."/>
            <person name="Lalanne C."/>
            <person name="Gautier V."/>
            <person name="Ament-Velasquez S.L."/>
            <person name="Kruys A."/>
            <person name="Hutchinson M.I."/>
            <person name="Powell A.J."/>
            <person name="Barry K."/>
            <person name="Miller A.N."/>
            <person name="Grigoriev I.V."/>
            <person name="Debuchy R."/>
            <person name="Gladieux P."/>
            <person name="Hiltunen Thoren M."/>
            <person name="Johannesson H."/>
        </authorList>
    </citation>
    <scope>NUCLEOTIDE SEQUENCE</scope>
    <source>
        <strain evidence="2">CBS 955.72</strain>
    </source>
</reference>
<dbReference type="InterPro" id="IPR029068">
    <property type="entry name" value="Glyas_Bleomycin-R_OHBP_Dase"/>
</dbReference>
<dbReference type="PANTHER" id="PTHR35006">
    <property type="entry name" value="GLYOXALASE FAMILY PROTEIN (AFU_ORTHOLOGUE AFUA_5G14830)"/>
    <property type="match status" value="1"/>
</dbReference>
<name>A0AAJ0HC22_9PEZI</name>
<evidence type="ECO:0000259" key="1">
    <source>
        <dbReference type="PROSITE" id="PS51819"/>
    </source>
</evidence>
<proteinExistence type="predicted"/>
<dbReference type="AlphaFoldDB" id="A0AAJ0HC22"/>
<comment type="caution">
    <text evidence="2">The sequence shown here is derived from an EMBL/GenBank/DDBJ whole genome shotgun (WGS) entry which is preliminary data.</text>
</comment>
<gene>
    <name evidence="2" type="ORF">B0T25DRAFT_278997</name>
</gene>
<dbReference type="CDD" id="cd07262">
    <property type="entry name" value="VOC_like"/>
    <property type="match status" value="1"/>
</dbReference>